<dbReference type="PANTHER" id="PTHR30629:SF2">
    <property type="entry name" value="PROPHAGE INTEGRASE INTS-RELATED"/>
    <property type="match status" value="1"/>
</dbReference>
<keyword evidence="3" id="KW-0238">DNA-binding</keyword>
<dbReference type="Gene3D" id="1.10.150.130">
    <property type="match status" value="1"/>
</dbReference>
<evidence type="ECO:0000256" key="2">
    <source>
        <dbReference type="ARBA" id="ARBA00022908"/>
    </source>
</evidence>
<dbReference type="InterPro" id="IPR002104">
    <property type="entry name" value="Integrase_catalytic"/>
</dbReference>
<protein>
    <submittedName>
        <fullName evidence="6">Integrase family protein</fullName>
    </submittedName>
</protein>
<dbReference type="Pfam" id="PF13356">
    <property type="entry name" value="Arm-DNA-bind_3"/>
    <property type="match status" value="1"/>
</dbReference>
<keyword evidence="7" id="KW-1185">Reference proteome</keyword>
<reference evidence="6 7" key="1">
    <citation type="submission" date="2023-08" db="EMBL/GenBank/DDBJ databases">
        <title>Pathogen: clinical or host-associated sample.</title>
        <authorList>
            <person name="Hergert J."/>
            <person name="Casey R."/>
            <person name="Wagner J."/>
            <person name="Young E.L."/>
            <person name="Oakeson K.F."/>
        </authorList>
    </citation>
    <scope>NUCLEOTIDE SEQUENCE [LARGE SCALE GENOMIC DNA]</scope>
    <source>
        <strain evidence="6 7">UPHL-collab-2</strain>
    </source>
</reference>
<dbReference type="InterPro" id="IPR010998">
    <property type="entry name" value="Integrase_recombinase_N"/>
</dbReference>
<keyword evidence="4" id="KW-0233">DNA recombination</keyword>
<dbReference type="PROSITE" id="PS51898">
    <property type="entry name" value="TYR_RECOMBINASE"/>
    <property type="match status" value="1"/>
</dbReference>
<accession>A0ABY9K836</accession>
<dbReference type="RefSeq" id="WP_306160045.1">
    <property type="nucleotide sequence ID" value="NZ_CP132314.1"/>
</dbReference>
<sequence length="407" mass="45425">MRKNLTALAIAALRPQSTAYYVGDAKQDGLRVRVAPDGKLSWNVTVRVKHGKILSVSLGRCDHEGRNGLDLAGARDRAAQIVKAARQGIDLLALEAAQRKEKAGLITTSALIEAYCKDICNPYRKGGALRTAGEIESRLKRALATRLADPAEELVRRDFTQLLDAVFVDFPREAEKRRQQLDVLFKWGVAKGYLDTNPIDGLPSYGTSPPRQRVLSTDEIKSLWHWLSDGADNMPADVITVLQLQLFTGARVGEVAGMTCSELSRKDGRLLWTLPEARSKNKKNHTRPLVGYARETVERVSMLRMQGTLFRTLDQARALRADDVGLALNKRSRPIAHFTTHDLRRTFVSVLDELGVPLETIAAAIGHRRGGAETRTLIRHYSRPNLDERIETALKTWDNYLSHLLKL</sequence>
<dbReference type="Gene3D" id="1.10.443.10">
    <property type="entry name" value="Intergrase catalytic core"/>
    <property type="match status" value="1"/>
</dbReference>
<dbReference type="InterPro" id="IPR050808">
    <property type="entry name" value="Phage_Integrase"/>
</dbReference>
<organism evidence="6 7">
    <name type="scientific">Shinella oryzae</name>
    <dbReference type="NCBI Taxonomy" id="2871820"/>
    <lineage>
        <taxon>Bacteria</taxon>
        <taxon>Pseudomonadati</taxon>
        <taxon>Pseudomonadota</taxon>
        <taxon>Alphaproteobacteria</taxon>
        <taxon>Hyphomicrobiales</taxon>
        <taxon>Rhizobiaceae</taxon>
        <taxon>Shinella</taxon>
    </lineage>
</organism>
<dbReference type="InterPro" id="IPR025166">
    <property type="entry name" value="Integrase_DNA_bind_dom"/>
</dbReference>
<dbReference type="PANTHER" id="PTHR30629">
    <property type="entry name" value="PROPHAGE INTEGRASE"/>
    <property type="match status" value="1"/>
</dbReference>
<dbReference type="Gene3D" id="3.30.160.390">
    <property type="entry name" value="Integrase, DNA-binding domain"/>
    <property type="match status" value="1"/>
</dbReference>
<keyword evidence="2" id="KW-0229">DNA integration</keyword>
<dbReference type="InterPro" id="IPR011010">
    <property type="entry name" value="DNA_brk_join_enz"/>
</dbReference>
<dbReference type="EMBL" id="CP132314">
    <property type="protein sequence ID" value="WLS04149.1"/>
    <property type="molecule type" value="Genomic_DNA"/>
</dbReference>
<dbReference type="SUPFAM" id="SSF56349">
    <property type="entry name" value="DNA breaking-rejoining enzymes"/>
    <property type="match status" value="1"/>
</dbReference>
<dbReference type="InterPro" id="IPR013762">
    <property type="entry name" value="Integrase-like_cat_sf"/>
</dbReference>
<dbReference type="Proteomes" id="UP001225788">
    <property type="component" value="Chromosome"/>
</dbReference>
<evidence type="ECO:0000259" key="5">
    <source>
        <dbReference type="PROSITE" id="PS51898"/>
    </source>
</evidence>
<evidence type="ECO:0000256" key="3">
    <source>
        <dbReference type="ARBA" id="ARBA00023125"/>
    </source>
</evidence>
<evidence type="ECO:0000256" key="1">
    <source>
        <dbReference type="ARBA" id="ARBA00008857"/>
    </source>
</evidence>
<dbReference type="Pfam" id="PF00589">
    <property type="entry name" value="Phage_integrase"/>
    <property type="match status" value="1"/>
</dbReference>
<dbReference type="InterPro" id="IPR038488">
    <property type="entry name" value="Integrase_DNA-bd_sf"/>
</dbReference>
<evidence type="ECO:0000256" key="4">
    <source>
        <dbReference type="ARBA" id="ARBA00023172"/>
    </source>
</evidence>
<name>A0ABY9K836_9HYPH</name>
<evidence type="ECO:0000313" key="6">
    <source>
        <dbReference type="EMBL" id="WLS04149.1"/>
    </source>
</evidence>
<gene>
    <name evidence="6" type="ORF">Q9315_05895</name>
</gene>
<proteinExistence type="inferred from homology"/>
<feature type="domain" description="Tyr recombinase" evidence="5">
    <location>
        <begin position="210"/>
        <end position="395"/>
    </location>
</feature>
<comment type="similarity">
    <text evidence="1">Belongs to the 'phage' integrase family.</text>
</comment>
<evidence type="ECO:0000313" key="7">
    <source>
        <dbReference type="Proteomes" id="UP001225788"/>
    </source>
</evidence>